<evidence type="ECO:0000256" key="2">
    <source>
        <dbReference type="ARBA" id="ARBA00005179"/>
    </source>
</evidence>
<dbReference type="Pfam" id="PF00067">
    <property type="entry name" value="p450"/>
    <property type="match status" value="2"/>
</dbReference>
<evidence type="ECO:0008006" key="13">
    <source>
        <dbReference type="Google" id="ProtNLM"/>
    </source>
</evidence>
<evidence type="ECO:0000256" key="9">
    <source>
        <dbReference type="PIRSR" id="PIRSR602401-1"/>
    </source>
</evidence>
<comment type="similarity">
    <text evidence="3 10">Belongs to the cytochrome P450 family.</text>
</comment>
<dbReference type="OrthoDB" id="1470350at2759"/>
<dbReference type="PROSITE" id="PS00086">
    <property type="entry name" value="CYTOCHROME_P450"/>
    <property type="match status" value="1"/>
</dbReference>
<organism evidence="11 12">
    <name type="scientific">Serendipita vermifera MAFF 305830</name>
    <dbReference type="NCBI Taxonomy" id="933852"/>
    <lineage>
        <taxon>Eukaryota</taxon>
        <taxon>Fungi</taxon>
        <taxon>Dikarya</taxon>
        <taxon>Basidiomycota</taxon>
        <taxon>Agaricomycotina</taxon>
        <taxon>Agaricomycetes</taxon>
        <taxon>Sebacinales</taxon>
        <taxon>Serendipitaceae</taxon>
        <taxon>Serendipita</taxon>
    </lineage>
</organism>
<keyword evidence="7 9" id="KW-0408">Iron</keyword>
<evidence type="ECO:0000313" key="11">
    <source>
        <dbReference type="EMBL" id="KIM24171.1"/>
    </source>
</evidence>
<dbReference type="GO" id="GO:0020037">
    <property type="term" value="F:heme binding"/>
    <property type="evidence" value="ECO:0007669"/>
    <property type="project" value="InterPro"/>
</dbReference>
<evidence type="ECO:0000313" key="12">
    <source>
        <dbReference type="Proteomes" id="UP000054097"/>
    </source>
</evidence>
<keyword evidence="5 9" id="KW-0479">Metal-binding</keyword>
<dbReference type="AlphaFoldDB" id="A0A0C3AY87"/>
<dbReference type="PANTHER" id="PTHR24305:SF166">
    <property type="entry name" value="CYTOCHROME P450 12A4, MITOCHONDRIAL-RELATED"/>
    <property type="match status" value="1"/>
</dbReference>
<evidence type="ECO:0000256" key="6">
    <source>
        <dbReference type="ARBA" id="ARBA00023002"/>
    </source>
</evidence>
<evidence type="ECO:0000256" key="10">
    <source>
        <dbReference type="RuleBase" id="RU000461"/>
    </source>
</evidence>
<dbReference type="GO" id="GO:0016705">
    <property type="term" value="F:oxidoreductase activity, acting on paired donors, with incorporation or reduction of molecular oxygen"/>
    <property type="evidence" value="ECO:0007669"/>
    <property type="project" value="InterPro"/>
</dbReference>
<evidence type="ECO:0000256" key="4">
    <source>
        <dbReference type="ARBA" id="ARBA00022617"/>
    </source>
</evidence>
<dbReference type="GO" id="GO:0004497">
    <property type="term" value="F:monooxygenase activity"/>
    <property type="evidence" value="ECO:0007669"/>
    <property type="project" value="UniProtKB-KW"/>
</dbReference>
<dbReference type="PRINTS" id="PR00463">
    <property type="entry name" value="EP450I"/>
</dbReference>
<dbReference type="HOGENOM" id="CLU_025001_1_0_1"/>
<dbReference type="GO" id="GO:0005506">
    <property type="term" value="F:iron ion binding"/>
    <property type="evidence" value="ECO:0007669"/>
    <property type="project" value="InterPro"/>
</dbReference>
<dbReference type="STRING" id="933852.A0A0C3AY87"/>
<dbReference type="InterPro" id="IPR002401">
    <property type="entry name" value="Cyt_P450_E_grp-I"/>
</dbReference>
<dbReference type="InterPro" id="IPR017972">
    <property type="entry name" value="Cyt_P450_CS"/>
</dbReference>
<gene>
    <name evidence="11" type="ORF">M408DRAFT_27287</name>
</gene>
<keyword evidence="4 9" id="KW-0349">Heme</keyword>
<protein>
    <recommendedName>
        <fullName evidence="13">Cytochrome P450</fullName>
    </recommendedName>
</protein>
<accession>A0A0C3AY87</accession>
<feature type="binding site" description="axial binding residue" evidence="9">
    <location>
        <position position="501"/>
    </location>
    <ligand>
        <name>heme</name>
        <dbReference type="ChEBI" id="CHEBI:30413"/>
    </ligand>
    <ligandPart>
        <name>Fe</name>
        <dbReference type="ChEBI" id="CHEBI:18248"/>
    </ligandPart>
</feature>
<dbReference type="SUPFAM" id="SSF48264">
    <property type="entry name" value="Cytochrome P450"/>
    <property type="match status" value="1"/>
</dbReference>
<dbReference type="InterPro" id="IPR001128">
    <property type="entry name" value="Cyt_P450"/>
</dbReference>
<evidence type="ECO:0000256" key="5">
    <source>
        <dbReference type="ARBA" id="ARBA00022723"/>
    </source>
</evidence>
<comment type="cofactor">
    <cofactor evidence="1 9">
        <name>heme</name>
        <dbReference type="ChEBI" id="CHEBI:30413"/>
    </cofactor>
</comment>
<reference evidence="12" key="2">
    <citation type="submission" date="2015-01" db="EMBL/GenBank/DDBJ databases">
        <title>Evolutionary Origins and Diversification of the Mycorrhizal Mutualists.</title>
        <authorList>
            <consortium name="DOE Joint Genome Institute"/>
            <consortium name="Mycorrhizal Genomics Consortium"/>
            <person name="Kohler A."/>
            <person name="Kuo A."/>
            <person name="Nagy L.G."/>
            <person name="Floudas D."/>
            <person name="Copeland A."/>
            <person name="Barry K.W."/>
            <person name="Cichocki N."/>
            <person name="Veneault-Fourrey C."/>
            <person name="LaButti K."/>
            <person name="Lindquist E.A."/>
            <person name="Lipzen A."/>
            <person name="Lundell T."/>
            <person name="Morin E."/>
            <person name="Murat C."/>
            <person name="Riley R."/>
            <person name="Ohm R."/>
            <person name="Sun H."/>
            <person name="Tunlid A."/>
            <person name="Henrissat B."/>
            <person name="Grigoriev I.V."/>
            <person name="Hibbett D.S."/>
            <person name="Martin F."/>
        </authorList>
    </citation>
    <scope>NUCLEOTIDE SEQUENCE [LARGE SCALE GENOMIC DNA]</scope>
    <source>
        <strain evidence="12">MAFF 305830</strain>
    </source>
</reference>
<dbReference type="PRINTS" id="PR00385">
    <property type="entry name" value="P450"/>
</dbReference>
<keyword evidence="12" id="KW-1185">Reference proteome</keyword>
<dbReference type="InterPro" id="IPR050121">
    <property type="entry name" value="Cytochrome_P450_monoxygenase"/>
</dbReference>
<dbReference type="Gene3D" id="1.10.630.10">
    <property type="entry name" value="Cytochrome P450"/>
    <property type="match status" value="1"/>
</dbReference>
<evidence type="ECO:0000256" key="3">
    <source>
        <dbReference type="ARBA" id="ARBA00010617"/>
    </source>
</evidence>
<keyword evidence="6 10" id="KW-0560">Oxidoreductase</keyword>
<keyword evidence="8 10" id="KW-0503">Monooxygenase</keyword>
<dbReference type="Proteomes" id="UP000054097">
    <property type="component" value="Unassembled WGS sequence"/>
</dbReference>
<proteinExistence type="inferred from homology"/>
<evidence type="ECO:0000256" key="7">
    <source>
        <dbReference type="ARBA" id="ARBA00023004"/>
    </source>
</evidence>
<dbReference type="PANTHER" id="PTHR24305">
    <property type="entry name" value="CYTOCHROME P450"/>
    <property type="match status" value="1"/>
</dbReference>
<dbReference type="EMBL" id="KN824327">
    <property type="protein sequence ID" value="KIM24171.1"/>
    <property type="molecule type" value="Genomic_DNA"/>
</dbReference>
<name>A0A0C3AY87_SERVB</name>
<evidence type="ECO:0000256" key="8">
    <source>
        <dbReference type="ARBA" id="ARBA00023033"/>
    </source>
</evidence>
<reference evidence="11 12" key="1">
    <citation type="submission" date="2014-04" db="EMBL/GenBank/DDBJ databases">
        <authorList>
            <consortium name="DOE Joint Genome Institute"/>
            <person name="Kuo A."/>
            <person name="Zuccaro A."/>
            <person name="Kohler A."/>
            <person name="Nagy L.G."/>
            <person name="Floudas D."/>
            <person name="Copeland A."/>
            <person name="Barry K.W."/>
            <person name="Cichocki N."/>
            <person name="Veneault-Fourrey C."/>
            <person name="LaButti K."/>
            <person name="Lindquist E.A."/>
            <person name="Lipzen A."/>
            <person name="Lundell T."/>
            <person name="Morin E."/>
            <person name="Murat C."/>
            <person name="Sun H."/>
            <person name="Tunlid A."/>
            <person name="Henrissat B."/>
            <person name="Grigoriev I.V."/>
            <person name="Hibbett D.S."/>
            <person name="Martin F."/>
            <person name="Nordberg H.P."/>
            <person name="Cantor M.N."/>
            <person name="Hua S.X."/>
        </authorList>
    </citation>
    <scope>NUCLEOTIDE SEQUENCE [LARGE SCALE GENOMIC DNA]</scope>
    <source>
        <strain evidence="11 12">MAFF 305830</strain>
    </source>
</reference>
<sequence length="560" mass="62385">MDISSPYSYLGWAPVFGLVGYGMRKLLTPKAIGDIPHNSLAIAVGDFPALLDSVKRGVGVGTWISEQSRIHGPIMSLHMGPFLTKVIVTDPHEVEDILTRRVAEFAFSDTQRAVFGGVMPYGMLSLPRDGMWMAHRRALNPSMGKQYLQKCTSRINAVSRQLGAVLQLRAAMMPKGSCLDISDDLQLYTMDSVAAFSFGEAFGGMDAALQALVASDGKDMSYNADTGLVHFKQPDVPMHDAVRVLFEVMGEVALSPFPNLTVMLCRRRQTWKKAHKLFFDYLDAKISQAREDCAGGGEFDKNTVPEIAFATEGRHGSFPDSELKDEMLNFLLAVNTTAAALQWGLKLLSHHPAVQIKLKDHLEKHGLFALENENLKYEDVRTEKVPYLEAVILEILRFSQIALFVSRMTSCDTQVLGHFIPKGTEIVLHIGHAGLQNAEGNWVQQSVSSNESKPARRMSVHKPLWKGDGDAFNPDRWLDEHGAFNSNSGLAIPFGAGPRKCFGYKLAMLQLKLAMIELSRRFYFEPPSNPELDSWKVKETVNRVPLQNYIVMRPWKDVDC</sequence>
<dbReference type="InterPro" id="IPR036396">
    <property type="entry name" value="Cyt_P450_sf"/>
</dbReference>
<comment type="pathway">
    <text evidence="2">Secondary metabolite biosynthesis.</text>
</comment>
<evidence type="ECO:0000256" key="1">
    <source>
        <dbReference type="ARBA" id="ARBA00001971"/>
    </source>
</evidence>